<reference evidence="1" key="1">
    <citation type="submission" date="2022-09" db="EMBL/GenBank/DDBJ databases">
        <title>Complete Genomes of Fervidibacillus albus and Fervidibacillus halotolerans isolated from tidal flat sediments.</title>
        <authorList>
            <person name="Kwon K.K."/>
            <person name="Yang S.-H."/>
            <person name="Park M.J."/>
            <person name="Oh H.-M."/>
        </authorList>
    </citation>
    <scope>NUCLEOTIDE SEQUENCE</scope>
    <source>
        <strain evidence="1">MEBiC13591</strain>
    </source>
</reference>
<dbReference type="KEGG" id="faf:OE104_08020"/>
<proteinExistence type="predicted"/>
<dbReference type="Proteomes" id="UP001164718">
    <property type="component" value="Chromosome"/>
</dbReference>
<organism evidence="1 2">
    <name type="scientific">Fervidibacillus albus</name>
    <dbReference type="NCBI Taxonomy" id="2980026"/>
    <lineage>
        <taxon>Bacteria</taxon>
        <taxon>Bacillati</taxon>
        <taxon>Bacillota</taxon>
        <taxon>Bacilli</taxon>
        <taxon>Bacillales</taxon>
        <taxon>Bacillaceae</taxon>
        <taxon>Fervidibacillus</taxon>
    </lineage>
</organism>
<dbReference type="EMBL" id="CP106878">
    <property type="protein sequence ID" value="WAA08592.1"/>
    <property type="molecule type" value="Genomic_DNA"/>
</dbReference>
<sequence length="225" mass="23947">MVCNAMLTGSVEGNPLSATVTAEIINSGQSIRFDVTNTTPGTLIDEFFFELSGSFIAGLMTGVGTETDWFFESDPNFVTPAPCGQFRYKFGTNVPGARLAFNQTGTFFVSAPVAGTFTEDLLNGEQVCVRIQQVGPSGELSGCACGIFDCVGPTPTPTPTPPPPSPSDCPLVQSIADMEAALANTLMIFNESGDLDAIERILKLITKKEILLEMMMDACSDLFDD</sequence>
<dbReference type="RefSeq" id="WP_275416370.1">
    <property type="nucleotide sequence ID" value="NZ_CP106878.1"/>
</dbReference>
<evidence type="ECO:0000313" key="1">
    <source>
        <dbReference type="EMBL" id="WAA08592.1"/>
    </source>
</evidence>
<protein>
    <submittedName>
        <fullName evidence="1">Uncharacterized protein</fullName>
    </submittedName>
</protein>
<accession>A0A9E8LS53</accession>
<gene>
    <name evidence="1" type="ORF">OE104_08020</name>
</gene>
<name>A0A9E8LS53_9BACI</name>
<evidence type="ECO:0000313" key="2">
    <source>
        <dbReference type="Proteomes" id="UP001164718"/>
    </source>
</evidence>
<dbReference type="AlphaFoldDB" id="A0A9E8LS53"/>
<keyword evidence="2" id="KW-1185">Reference proteome</keyword>